<reference evidence="5 6" key="1">
    <citation type="submission" date="2015-05" db="EMBL/GenBank/DDBJ databases">
        <authorList>
            <person name="Wang D.B."/>
            <person name="Wang M."/>
        </authorList>
    </citation>
    <scope>NUCLEOTIDE SEQUENCE [LARGE SCALE GENOMIC DNA]</scope>
</reference>
<sequence length="276" mass="31067">MARKRNNNQGQQVTRHSNRKGGKRNKETVVQDRWEKKEEKGRVIKEKFEESRKIAPLVAKTENQKIALKALREKQLVILSKSAGTGKSELCVWWACHQWLTGACDNIVITRPDKGLGETYPVPGNDAAKILTFLYPLLLKMKKYLGTGILRNNLQLEDVDVLFKEAKGIQIVSMAKLGGMSFSDKTIVIADEVQSATIAQVKALATRAEEGCQILITGDSTQTPIKGQENGLDYLERKLKENPHKEAQVVQFTPEDCCRYGISKHLTRVFEEDGTW</sequence>
<protein>
    <submittedName>
        <fullName evidence="5">Phosphate starvation-inducible protein PhoH</fullName>
    </submittedName>
</protein>
<accession>A0A0H4INY3</accession>
<dbReference type="InterPro" id="IPR027417">
    <property type="entry name" value="P-loop_NTPase"/>
</dbReference>
<dbReference type="EMBL" id="KR534323">
    <property type="protein sequence ID" value="AKO61027.1"/>
    <property type="molecule type" value="Genomic_DNA"/>
</dbReference>
<dbReference type="Gene3D" id="3.40.50.300">
    <property type="entry name" value="P-loop containing nucleotide triphosphate hydrolases"/>
    <property type="match status" value="1"/>
</dbReference>
<evidence type="ECO:0000259" key="4">
    <source>
        <dbReference type="Pfam" id="PF02562"/>
    </source>
</evidence>
<dbReference type="Pfam" id="PF02562">
    <property type="entry name" value="PhoH"/>
    <property type="match status" value="1"/>
</dbReference>
<keyword evidence="1" id="KW-0547">Nucleotide-binding</keyword>
<evidence type="ECO:0000313" key="5">
    <source>
        <dbReference type="EMBL" id="AKO61027.1"/>
    </source>
</evidence>
<feature type="region of interest" description="Disordered" evidence="3">
    <location>
        <begin position="1"/>
        <end position="38"/>
    </location>
</feature>
<feature type="compositionally biased region" description="Basic and acidic residues" evidence="3">
    <location>
        <begin position="24"/>
        <end position="38"/>
    </location>
</feature>
<dbReference type="GeneID" id="26796621"/>
<dbReference type="KEGG" id="vg:26796621"/>
<dbReference type="PANTHER" id="PTHR30473">
    <property type="entry name" value="PROTEIN PHOH"/>
    <property type="match status" value="1"/>
</dbReference>
<dbReference type="InterPro" id="IPR003714">
    <property type="entry name" value="PhoH"/>
</dbReference>
<dbReference type="OrthoDB" id="8501at10239"/>
<organism evidence="5 6">
    <name type="scientific">Pseudoalteromonas phage H101</name>
    <dbReference type="NCBI Taxonomy" id="1654919"/>
    <lineage>
        <taxon>Viruses</taxon>
        <taxon>Duplodnaviria</taxon>
        <taxon>Heunggongvirae</taxon>
        <taxon>Uroviricota</taxon>
        <taxon>Caudoviricetes</taxon>
        <taxon>Shandongvirus</taxon>
        <taxon>Shandongvirus H101</taxon>
    </lineage>
</organism>
<feature type="domain" description="PhoH-like protein" evidence="4">
    <location>
        <begin position="58"/>
        <end position="271"/>
    </location>
</feature>
<evidence type="ECO:0000256" key="3">
    <source>
        <dbReference type="SAM" id="MobiDB-lite"/>
    </source>
</evidence>
<name>A0A0H4INY3_9CAUD</name>
<dbReference type="GO" id="GO:0005524">
    <property type="term" value="F:ATP binding"/>
    <property type="evidence" value="ECO:0007669"/>
    <property type="project" value="UniProtKB-KW"/>
</dbReference>
<evidence type="ECO:0000313" key="6">
    <source>
        <dbReference type="Proteomes" id="UP000202763"/>
    </source>
</evidence>
<keyword evidence="2" id="KW-0067">ATP-binding</keyword>
<dbReference type="Proteomes" id="UP000202763">
    <property type="component" value="Segment"/>
</dbReference>
<proteinExistence type="predicted"/>
<keyword evidence="6" id="KW-1185">Reference proteome</keyword>
<evidence type="ECO:0000256" key="2">
    <source>
        <dbReference type="ARBA" id="ARBA00022840"/>
    </source>
</evidence>
<dbReference type="RefSeq" id="YP_009225560.1">
    <property type="nucleotide sequence ID" value="NC_029094.1"/>
</dbReference>
<evidence type="ECO:0000256" key="1">
    <source>
        <dbReference type="ARBA" id="ARBA00022741"/>
    </source>
</evidence>
<dbReference type="InterPro" id="IPR051451">
    <property type="entry name" value="PhoH2-like"/>
</dbReference>
<dbReference type="SUPFAM" id="SSF52540">
    <property type="entry name" value="P-loop containing nucleoside triphosphate hydrolases"/>
    <property type="match status" value="1"/>
</dbReference>